<evidence type="ECO:0000313" key="3">
    <source>
        <dbReference type="Proteomes" id="UP000182719"/>
    </source>
</evidence>
<reference evidence="3" key="1">
    <citation type="submission" date="2016-10" db="EMBL/GenBank/DDBJ databases">
        <authorList>
            <person name="Varghese N."/>
            <person name="Submissions S."/>
        </authorList>
    </citation>
    <scope>NUCLEOTIDE SEQUENCE [LARGE SCALE GENOMIC DNA]</scope>
    <source>
        <strain evidence="3">DSM 17044</strain>
    </source>
</reference>
<organism evidence="2 3">
    <name type="scientific">Stigmatella aurantiaca</name>
    <dbReference type="NCBI Taxonomy" id="41"/>
    <lineage>
        <taxon>Bacteria</taxon>
        <taxon>Pseudomonadati</taxon>
        <taxon>Myxococcota</taxon>
        <taxon>Myxococcia</taxon>
        <taxon>Myxococcales</taxon>
        <taxon>Cystobacterineae</taxon>
        <taxon>Archangiaceae</taxon>
        <taxon>Stigmatella</taxon>
    </lineage>
</organism>
<dbReference type="EMBL" id="FOAP01000008">
    <property type="protein sequence ID" value="SEL76312.1"/>
    <property type="molecule type" value="Genomic_DNA"/>
</dbReference>
<feature type="transmembrane region" description="Helical" evidence="1">
    <location>
        <begin position="37"/>
        <end position="55"/>
    </location>
</feature>
<dbReference type="InterPro" id="IPR011397">
    <property type="entry name" value="YhfC"/>
</dbReference>
<feature type="transmembrane region" description="Helical" evidence="1">
    <location>
        <begin position="115"/>
        <end position="144"/>
    </location>
</feature>
<feature type="transmembrane region" description="Helical" evidence="1">
    <location>
        <begin position="186"/>
        <end position="204"/>
    </location>
</feature>
<name>A0A1H7SUJ4_STIAU</name>
<feature type="transmembrane region" description="Helical" evidence="1">
    <location>
        <begin position="75"/>
        <end position="94"/>
    </location>
</feature>
<evidence type="ECO:0000256" key="1">
    <source>
        <dbReference type="SAM" id="Phobius"/>
    </source>
</evidence>
<keyword evidence="1" id="KW-0812">Transmembrane</keyword>
<accession>A0A1H7SUJ4</accession>
<keyword evidence="3" id="KW-1185">Reference proteome</keyword>
<keyword evidence="1" id="KW-0472">Membrane</keyword>
<sequence length="267" mass="29076">MTSGPDPSLVASYLVAIGMDVLMPVALVWWARRRLGVAWRVVVWGALAFAGAQLFTRVPAVQVLQHLWRETLKASPVLTNLWLTGLSLTAGLFEETARLLAFRYPLKGFRRWRDAVGFGIGHGGLESALLVGGLAIIGLVNVVVLSRLDPLSLPLQPEQLEQVRAAKAQVAALRWWEPLLGAVERVGAMAVHVAMSVVVLQRFLRDQRRWYWLAVGFHAVLNLSVTLVAREAGAVAAEGVMSVFALVALGLTLWLRSEDEAPQPGPG</sequence>
<dbReference type="Proteomes" id="UP000182719">
    <property type="component" value="Unassembled WGS sequence"/>
</dbReference>
<proteinExistence type="predicted"/>
<gene>
    <name evidence="2" type="ORF">SAMN05444354_108144</name>
</gene>
<dbReference type="PIRSF" id="PIRSF033101">
    <property type="entry name" value="UCP033101"/>
    <property type="match status" value="1"/>
</dbReference>
<protein>
    <submittedName>
        <fullName evidence="2">Uncharacterized membrane protein YhfC</fullName>
    </submittedName>
</protein>
<keyword evidence="1" id="KW-1133">Transmembrane helix</keyword>
<feature type="transmembrane region" description="Helical" evidence="1">
    <location>
        <begin position="235"/>
        <end position="255"/>
    </location>
</feature>
<evidence type="ECO:0000313" key="2">
    <source>
        <dbReference type="EMBL" id="SEL76312.1"/>
    </source>
</evidence>
<dbReference type="Pfam" id="PF10086">
    <property type="entry name" value="YhfC"/>
    <property type="match status" value="1"/>
</dbReference>
<dbReference type="AlphaFoldDB" id="A0A1H7SUJ4"/>
<feature type="transmembrane region" description="Helical" evidence="1">
    <location>
        <begin position="12"/>
        <end position="30"/>
    </location>
</feature>
<dbReference type="RefSeq" id="WP_245768648.1">
    <property type="nucleotide sequence ID" value="NZ_FOAP01000008.1"/>
</dbReference>
<feature type="transmembrane region" description="Helical" evidence="1">
    <location>
        <begin position="211"/>
        <end position="229"/>
    </location>
</feature>